<sequence>MSANAVEMESVLVQKEIDEGLMEGDLPGTNSEDMYDSPKETASAIPDVAD</sequence>
<gene>
    <name evidence="2" type="ORF">AFUS01_LOCUS26582</name>
</gene>
<evidence type="ECO:0000313" key="3">
    <source>
        <dbReference type="Proteomes" id="UP000708208"/>
    </source>
</evidence>
<dbReference type="AlphaFoldDB" id="A0A8J2P5E6"/>
<evidence type="ECO:0000313" key="2">
    <source>
        <dbReference type="EMBL" id="CAG7815936.1"/>
    </source>
</evidence>
<protein>
    <submittedName>
        <fullName evidence="2">Uncharacterized protein</fullName>
    </submittedName>
</protein>
<accession>A0A8J2P5E6</accession>
<dbReference type="Proteomes" id="UP000708208">
    <property type="component" value="Unassembled WGS sequence"/>
</dbReference>
<proteinExistence type="predicted"/>
<organism evidence="2 3">
    <name type="scientific">Allacma fusca</name>
    <dbReference type="NCBI Taxonomy" id="39272"/>
    <lineage>
        <taxon>Eukaryota</taxon>
        <taxon>Metazoa</taxon>
        <taxon>Ecdysozoa</taxon>
        <taxon>Arthropoda</taxon>
        <taxon>Hexapoda</taxon>
        <taxon>Collembola</taxon>
        <taxon>Symphypleona</taxon>
        <taxon>Sminthuridae</taxon>
        <taxon>Allacma</taxon>
    </lineage>
</organism>
<reference evidence="2" key="1">
    <citation type="submission" date="2021-06" db="EMBL/GenBank/DDBJ databases">
        <authorList>
            <person name="Hodson N. C."/>
            <person name="Mongue J. A."/>
            <person name="Jaron S. K."/>
        </authorList>
    </citation>
    <scope>NUCLEOTIDE SEQUENCE</scope>
</reference>
<feature type="region of interest" description="Disordered" evidence="1">
    <location>
        <begin position="21"/>
        <end position="50"/>
    </location>
</feature>
<dbReference type="EMBL" id="CAJVCH010356922">
    <property type="protein sequence ID" value="CAG7815936.1"/>
    <property type="molecule type" value="Genomic_DNA"/>
</dbReference>
<comment type="caution">
    <text evidence="2">The sequence shown here is derived from an EMBL/GenBank/DDBJ whole genome shotgun (WGS) entry which is preliminary data.</text>
</comment>
<name>A0A8J2P5E6_9HEXA</name>
<feature type="non-terminal residue" evidence="2">
    <location>
        <position position="50"/>
    </location>
</feature>
<evidence type="ECO:0000256" key="1">
    <source>
        <dbReference type="SAM" id="MobiDB-lite"/>
    </source>
</evidence>
<keyword evidence="3" id="KW-1185">Reference proteome</keyword>